<evidence type="ECO:0000313" key="1">
    <source>
        <dbReference type="EMBL" id="GGG98183.1"/>
    </source>
</evidence>
<dbReference type="Proteomes" id="UP000660862">
    <property type="component" value="Unassembled WGS sequence"/>
</dbReference>
<organism evidence="1 2">
    <name type="scientific">Parapedobacter pyrenivorans</name>
    <dbReference type="NCBI Taxonomy" id="1305674"/>
    <lineage>
        <taxon>Bacteria</taxon>
        <taxon>Pseudomonadati</taxon>
        <taxon>Bacteroidota</taxon>
        <taxon>Sphingobacteriia</taxon>
        <taxon>Sphingobacteriales</taxon>
        <taxon>Sphingobacteriaceae</taxon>
        <taxon>Parapedobacter</taxon>
    </lineage>
</organism>
<gene>
    <name evidence="1" type="ORF">GCM10007415_37160</name>
</gene>
<dbReference type="InterPro" id="IPR014985">
    <property type="entry name" value="WbqC"/>
</dbReference>
<reference evidence="1" key="2">
    <citation type="submission" date="2020-09" db="EMBL/GenBank/DDBJ databases">
        <authorList>
            <person name="Sun Q."/>
            <person name="Zhou Y."/>
        </authorList>
    </citation>
    <scope>NUCLEOTIDE SEQUENCE</scope>
    <source>
        <strain evidence="1">CGMCC 1.12195</strain>
    </source>
</reference>
<dbReference type="EMBL" id="BMER01000004">
    <property type="protein sequence ID" value="GGG98183.1"/>
    <property type="molecule type" value="Genomic_DNA"/>
</dbReference>
<accession>A0A917HYE3</accession>
<keyword evidence="2" id="KW-1185">Reference proteome</keyword>
<proteinExistence type="predicted"/>
<comment type="caution">
    <text evidence="1">The sequence shown here is derived from an EMBL/GenBank/DDBJ whole genome shotgun (WGS) entry which is preliminary data.</text>
</comment>
<reference evidence="1" key="1">
    <citation type="journal article" date="2014" name="Int. J. Syst. Evol. Microbiol.">
        <title>Complete genome sequence of Corynebacterium casei LMG S-19264T (=DSM 44701T), isolated from a smear-ripened cheese.</title>
        <authorList>
            <consortium name="US DOE Joint Genome Institute (JGI-PGF)"/>
            <person name="Walter F."/>
            <person name="Albersmeier A."/>
            <person name="Kalinowski J."/>
            <person name="Ruckert C."/>
        </authorList>
    </citation>
    <scope>NUCLEOTIDE SEQUENCE</scope>
    <source>
        <strain evidence="1">CGMCC 1.12195</strain>
    </source>
</reference>
<dbReference type="Pfam" id="PF08889">
    <property type="entry name" value="WbqC"/>
    <property type="match status" value="2"/>
</dbReference>
<dbReference type="RefSeq" id="WP_188507584.1">
    <property type="nucleotide sequence ID" value="NZ_BMER01000004.1"/>
</dbReference>
<sequence length="203" mass="24074">MDNHLILPAFYLPPIAYFSILNGSSLPILLEGQEHYPKQTYRNRTSVYSANGKLDLIVPVQHGNVGHIKMKDVRISYDAEWQRLHWMSLQTAYRSSAYFEYYEDDFRPFYQRRHEWLFDYNTAQLELLLRLLKIDRPTGYTESYRENYEPATDFRQVIHPKKAHTSYIAKPYYQVFENKHGFIPGLSIVDLLFNHGPQSKGYL</sequence>
<dbReference type="AlphaFoldDB" id="A0A917HYE3"/>
<protein>
    <recommendedName>
        <fullName evidence="3">WbqC-like protein family protein</fullName>
    </recommendedName>
</protein>
<name>A0A917HYE3_9SPHI</name>
<evidence type="ECO:0008006" key="3">
    <source>
        <dbReference type="Google" id="ProtNLM"/>
    </source>
</evidence>
<evidence type="ECO:0000313" key="2">
    <source>
        <dbReference type="Proteomes" id="UP000660862"/>
    </source>
</evidence>